<proteinExistence type="predicted"/>
<dbReference type="AlphaFoldDB" id="A0A1J5PIJ8"/>
<sequence>MPPRYGLVVAAAAMLALGVVPIGGVRIGALGLLAGLGFGTVMPTSQLLIQAVAGRSRLGAAAATVSLARSTGASLGTAVFGALVFGLVSSADLQAALHGGDAAVLGRVTHAFHLAFVAAGGLTLVAAALSTRVPKVEI</sequence>
<feature type="transmembrane region" description="Helical" evidence="1">
    <location>
        <begin position="31"/>
        <end position="53"/>
    </location>
</feature>
<keyword evidence="1" id="KW-0472">Membrane</keyword>
<protein>
    <recommendedName>
        <fullName evidence="3">MFS transporter</fullName>
    </recommendedName>
</protein>
<organism evidence="2">
    <name type="scientific">mine drainage metagenome</name>
    <dbReference type="NCBI Taxonomy" id="410659"/>
    <lineage>
        <taxon>unclassified sequences</taxon>
        <taxon>metagenomes</taxon>
        <taxon>ecological metagenomes</taxon>
    </lineage>
</organism>
<reference evidence="2" key="1">
    <citation type="submission" date="2016-10" db="EMBL/GenBank/DDBJ databases">
        <title>Sequence of Gallionella enrichment culture.</title>
        <authorList>
            <person name="Poehlein A."/>
            <person name="Muehling M."/>
            <person name="Daniel R."/>
        </authorList>
    </citation>
    <scope>NUCLEOTIDE SEQUENCE</scope>
</reference>
<dbReference type="InterPro" id="IPR036259">
    <property type="entry name" value="MFS_trans_sf"/>
</dbReference>
<evidence type="ECO:0000313" key="2">
    <source>
        <dbReference type="EMBL" id="OIQ71318.1"/>
    </source>
</evidence>
<feature type="transmembrane region" description="Helical" evidence="1">
    <location>
        <begin position="73"/>
        <end position="91"/>
    </location>
</feature>
<comment type="caution">
    <text evidence="2">The sequence shown here is derived from an EMBL/GenBank/DDBJ whole genome shotgun (WGS) entry which is preliminary data.</text>
</comment>
<keyword evidence="1" id="KW-0812">Transmembrane</keyword>
<accession>A0A1J5PIJ8</accession>
<evidence type="ECO:0000256" key="1">
    <source>
        <dbReference type="SAM" id="Phobius"/>
    </source>
</evidence>
<gene>
    <name evidence="2" type="ORF">GALL_470640</name>
</gene>
<dbReference type="Gene3D" id="1.20.1250.20">
    <property type="entry name" value="MFS general substrate transporter like domains"/>
    <property type="match status" value="1"/>
</dbReference>
<keyword evidence="1" id="KW-1133">Transmembrane helix</keyword>
<dbReference type="EMBL" id="MLJW01003783">
    <property type="protein sequence ID" value="OIQ71318.1"/>
    <property type="molecule type" value="Genomic_DNA"/>
</dbReference>
<dbReference type="SUPFAM" id="SSF103473">
    <property type="entry name" value="MFS general substrate transporter"/>
    <property type="match status" value="1"/>
</dbReference>
<evidence type="ECO:0008006" key="3">
    <source>
        <dbReference type="Google" id="ProtNLM"/>
    </source>
</evidence>
<name>A0A1J5PIJ8_9ZZZZ</name>
<feature type="transmembrane region" description="Helical" evidence="1">
    <location>
        <begin position="111"/>
        <end position="129"/>
    </location>
</feature>